<dbReference type="AlphaFoldDB" id="A0AA97NNL5"/>
<accession>A0AA97NNL5</accession>
<gene>
    <name evidence="1" type="ORF">OOU_Y34scaffold00937g9</name>
</gene>
<evidence type="ECO:0000313" key="1">
    <source>
        <dbReference type="EMBL" id="ELQ33462.1"/>
    </source>
</evidence>
<reference evidence="1" key="1">
    <citation type="journal article" date="2012" name="PLoS Genet.">
        <title>Comparative analysis of the genomes of two field isolates of the rice blast fungus Magnaporthe oryzae.</title>
        <authorList>
            <person name="Xue M."/>
            <person name="Yang J."/>
            <person name="Li Z."/>
            <person name="Hu S."/>
            <person name="Yao N."/>
            <person name="Dean R.A."/>
            <person name="Zhao W."/>
            <person name="Shen M."/>
            <person name="Zhang H."/>
            <person name="Li C."/>
            <person name="Liu L."/>
            <person name="Cao L."/>
            <person name="Xu X."/>
            <person name="Xing Y."/>
            <person name="Hsiang T."/>
            <person name="Zhang Z."/>
            <person name="Xu J.R."/>
            <person name="Peng Y.L."/>
        </authorList>
    </citation>
    <scope>NUCLEOTIDE SEQUENCE</scope>
    <source>
        <strain evidence="1">Y34</strain>
    </source>
</reference>
<organism evidence="1">
    <name type="scientific">Pyricularia oryzae (strain Y34)</name>
    <name type="common">Rice blast fungus</name>
    <name type="synonym">Magnaporthe oryzae</name>
    <dbReference type="NCBI Taxonomy" id="1143189"/>
    <lineage>
        <taxon>Eukaryota</taxon>
        <taxon>Fungi</taxon>
        <taxon>Dikarya</taxon>
        <taxon>Ascomycota</taxon>
        <taxon>Pezizomycotina</taxon>
        <taxon>Sordariomycetes</taxon>
        <taxon>Sordariomycetidae</taxon>
        <taxon>Magnaporthales</taxon>
        <taxon>Pyriculariaceae</taxon>
        <taxon>Pyricularia</taxon>
    </lineage>
</organism>
<proteinExistence type="predicted"/>
<dbReference type="EMBL" id="JH793846">
    <property type="protein sequence ID" value="ELQ33462.1"/>
    <property type="molecule type" value="Genomic_DNA"/>
</dbReference>
<dbReference type="Proteomes" id="UP000011086">
    <property type="component" value="Unassembled WGS sequence"/>
</dbReference>
<sequence>MTTCPPAPTRKFFAGLGSGAGSGSGSGPGLGCTLTCYWFVRSNTLIHTKRDVDLWSLRSRLRRLCRVKMHENLPNNLAILYSSTVRRNALVGRCGCSRISSEENSSE</sequence>
<name>A0AA97NNL5_PYRO3</name>
<protein>
    <submittedName>
        <fullName evidence="1">Uncharacterized protein</fullName>
    </submittedName>
</protein>